<dbReference type="Pfam" id="PF02586">
    <property type="entry name" value="SRAP"/>
    <property type="match status" value="1"/>
</dbReference>
<evidence type="ECO:0000313" key="2">
    <source>
        <dbReference type="Proteomes" id="UP000628086"/>
    </source>
</evidence>
<dbReference type="Proteomes" id="UP000628086">
    <property type="component" value="Unassembled WGS sequence"/>
</dbReference>
<sequence length="209" mass="23105">MCECFAQYQGPADYLRVLGAEQPVLDSASNEPPGHPTIEPGTRMLILHDSDTGLRLTPRPWGWTPLWAGKRQPASISAPLQIISACLPFHALWPQTRALVMADGWYAWSDDAQAPNGRRCHFVRLKSGAPIFVAALTQIRIGLAPEEDDGFVILTQDHDPRAGTALPLVLAPEHARSWLDSQLPAEQVQYLAPDQFEWSAVTDPAQVRR</sequence>
<protein>
    <submittedName>
        <fullName evidence="1">SOS response-associated peptidase family protein</fullName>
    </submittedName>
</protein>
<dbReference type="InterPro" id="IPR003738">
    <property type="entry name" value="SRAP"/>
</dbReference>
<gene>
    <name evidence="1" type="ORF">HU747_14125</name>
</gene>
<dbReference type="RefSeq" id="WP_023379611.1">
    <property type="nucleotide sequence ID" value="NZ_JABWRR010000019.1"/>
</dbReference>
<dbReference type="SUPFAM" id="SSF143081">
    <property type="entry name" value="BB1717-like"/>
    <property type="match status" value="1"/>
</dbReference>
<dbReference type="Gene3D" id="3.90.1680.10">
    <property type="entry name" value="SOS response associated peptidase-like"/>
    <property type="match status" value="1"/>
</dbReference>
<proteinExistence type="predicted"/>
<accession>A0ABR6V975</accession>
<dbReference type="EMBL" id="JABWRS010000009">
    <property type="protein sequence ID" value="MBC3476725.1"/>
    <property type="molecule type" value="Genomic_DNA"/>
</dbReference>
<organism evidence="1 2">
    <name type="scientific">Pseudomonas taiwanensis</name>
    <dbReference type="NCBI Taxonomy" id="470150"/>
    <lineage>
        <taxon>Bacteria</taxon>
        <taxon>Pseudomonadati</taxon>
        <taxon>Pseudomonadota</taxon>
        <taxon>Gammaproteobacteria</taxon>
        <taxon>Pseudomonadales</taxon>
        <taxon>Pseudomonadaceae</taxon>
        <taxon>Pseudomonas</taxon>
    </lineage>
</organism>
<reference evidence="1 2" key="1">
    <citation type="journal article" date="2020" name="Microorganisms">
        <title>Reliable Identification of Environmental Pseudomonas Isolates Using the rpoD Gene.</title>
        <authorList>
            <consortium name="The Broad Institute Genome Sequencing Platform"/>
            <person name="Girard L."/>
            <person name="Lood C."/>
            <person name="Rokni-Zadeh H."/>
            <person name="van Noort V."/>
            <person name="Lavigne R."/>
            <person name="De Mot R."/>
        </authorList>
    </citation>
    <scope>NUCLEOTIDE SEQUENCE [LARGE SCALE GENOMIC DNA]</scope>
    <source>
        <strain evidence="1 2">RW7P2</strain>
    </source>
</reference>
<comment type="caution">
    <text evidence="1">The sequence shown here is derived from an EMBL/GenBank/DDBJ whole genome shotgun (WGS) entry which is preliminary data.</text>
</comment>
<evidence type="ECO:0000313" key="1">
    <source>
        <dbReference type="EMBL" id="MBC3476725.1"/>
    </source>
</evidence>
<name>A0ABR6V975_9PSED</name>
<dbReference type="InterPro" id="IPR036590">
    <property type="entry name" value="SRAP-like"/>
</dbReference>
<keyword evidence="2" id="KW-1185">Reference proteome</keyword>